<evidence type="ECO:0000313" key="4">
    <source>
        <dbReference type="Proteomes" id="UP000000763"/>
    </source>
</evidence>
<feature type="transmembrane region" description="Helical" evidence="1">
    <location>
        <begin position="47"/>
        <end position="68"/>
    </location>
</feature>
<proteinExistence type="predicted"/>
<evidence type="ECO:0000313" key="3">
    <source>
        <dbReference type="EMBL" id="BAD28885.1"/>
    </source>
</evidence>
<evidence type="ECO:0000313" key="2">
    <source>
        <dbReference type="EMBL" id="BAD20051.1"/>
    </source>
</evidence>
<reference evidence="4" key="3">
    <citation type="journal article" date="2005" name="Nature">
        <title>The map-based sequence of the rice genome.</title>
        <authorList>
            <consortium name="International rice genome sequencing project (IRGSP)"/>
            <person name="Matsumoto T."/>
            <person name="Wu J."/>
            <person name="Kanamori H."/>
            <person name="Katayose Y."/>
            <person name="Fujisawa M."/>
            <person name="Namiki N."/>
            <person name="Mizuno H."/>
            <person name="Yamamoto K."/>
            <person name="Antonio B.A."/>
            <person name="Baba T."/>
            <person name="Sakata K."/>
            <person name="Nagamura Y."/>
            <person name="Aoki H."/>
            <person name="Arikawa K."/>
            <person name="Arita K."/>
            <person name="Bito T."/>
            <person name="Chiden Y."/>
            <person name="Fujitsuka N."/>
            <person name="Fukunaka R."/>
            <person name="Hamada M."/>
            <person name="Harada C."/>
            <person name="Hayashi A."/>
            <person name="Hijishita S."/>
            <person name="Honda M."/>
            <person name="Hosokawa S."/>
            <person name="Ichikawa Y."/>
            <person name="Idonuma A."/>
            <person name="Iijima M."/>
            <person name="Ikeda M."/>
            <person name="Ikeno M."/>
            <person name="Ito K."/>
            <person name="Ito S."/>
            <person name="Ito T."/>
            <person name="Ito Y."/>
            <person name="Ito Y."/>
            <person name="Iwabuchi A."/>
            <person name="Kamiya K."/>
            <person name="Karasawa W."/>
            <person name="Kurita K."/>
            <person name="Katagiri S."/>
            <person name="Kikuta A."/>
            <person name="Kobayashi H."/>
            <person name="Kobayashi N."/>
            <person name="Machita K."/>
            <person name="Maehara T."/>
            <person name="Masukawa M."/>
            <person name="Mizubayashi T."/>
            <person name="Mukai Y."/>
            <person name="Nagasaki H."/>
            <person name="Nagata Y."/>
            <person name="Naito S."/>
            <person name="Nakashima M."/>
            <person name="Nakama Y."/>
            <person name="Nakamichi Y."/>
            <person name="Nakamura M."/>
            <person name="Meguro A."/>
            <person name="Negishi M."/>
            <person name="Ohta I."/>
            <person name="Ohta T."/>
            <person name="Okamoto M."/>
            <person name="Ono N."/>
            <person name="Saji S."/>
            <person name="Sakaguchi M."/>
            <person name="Sakai K."/>
            <person name="Shibata M."/>
            <person name="Shimokawa T."/>
            <person name="Song J."/>
            <person name="Takazaki Y."/>
            <person name="Terasawa K."/>
            <person name="Tsugane M."/>
            <person name="Tsuji K."/>
            <person name="Ueda S."/>
            <person name="Waki K."/>
            <person name="Yamagata H."/>
            <person name="Yamamoto M."/>
            <person name="Yamamoto S."/>
            <person name="Yamane H."/>
            <person name="Yoshiki S."/>
            <person name="Yoshihara R."/>
            <person name="Yukawa K."/>
            <person name="Zhong H."/>
            <person name="Yano M."/>
            <person name="Yuan Q."/>
            <person name="Ouyang S."/>
            <person name="Liu J."/>
            <person name="Jones K.M."/>
            <person name="Gansberger K."/>
            <person name="Moffat K."/>
            <person name="Hill J."/>
            <person name="Bera J."/>
            <person name="Fadrosh D."/>
            <person name="Jin S."/>
            <person name="Johri S."/>
            <person name="Kim M."/>
            <person name="Overton L."/>
            <person name="Reardon M."/>
            <person name="Tsitrin T."/>
            <person name="Vuong H."/>
            <person name="Weaver B."/>
            <person name="Ciecko A."/>
            <person name="Tallon L."/>
            <person name="Jackson J."/>
            <person name="Pai G."/>
            <person name="Aken S.V."/>
            <person name="Utterback T."/>
            <person name="Reidmuller S."/>
            <person name="Feldblyum T."/>
            <person name="Hsiao J."/>
            <person name="Zismann V."/>
            <person name="Iobst S."/>
            <person name="de Vazeille A.R."/>
            <person name="Buell C.R."/>
            <person name="Ying K."/>
            <person name="Li Y."/>
            <person name="Lu T."/>
            <person name="Huang Y."/>
            <person name="Zhao Q."/>
            <person name="Feng Q."/>
            <person name="Zhang L."/>
            <person name="Zhu J."/>
            <person name="Weng Q."/>
            <person name="Mu J."/>
            <person name="Lu Y."/>
            <person name="Fan D."/>
            <person name="Liu Y."/>
            <person name="Guan J."/>
            <person name="Zhang Y."/>
            <person name="Yu S."/>
            <person name="Liu X."/>
            <person name="Zhang Y."/>
            <person name="Hong G."/>
            <person name="Han B."/>
            <person name="Choisne N."/>
            <person name="Demange N."/>
            <person name="Orjeda G."/>
            <person name="Samain S."/>
            <person name="Cattolico L."/>
            <person name="Pelletier E."/>
            <person name="Couloux A."/>
            <person name="Segurens B."/>
            <person name="Wincker P."/>
            <person name="D'Hont A."/>
            <person name="Scarpelli C."/>
            <person name="Weissenbach J."/>
            <person name="Salanoubat M."/>
            <person name="Quetier F."/>
            <person name="Yu Y."/>
            <person name="Kim H.R."/>
            <person name="Rambo T."/>
            <person name="Currie J."/>
            <person name="Collura K."/>
            <person name="Luo M."/>
            <person name="Yang T."/>
            <person name="Ammiraju J.S.S."/>
            <person name="Engler F."/>
            <person name="Soderlund C."/>
            <person name="Wing R.A."/>
            <person name="Palmer L.E."/>
            <person name="de la Bastide M."/>
            <person name="Spiegel L."/>
            <person name="Nascimento L."/>
            <person name="Zutavern T."/>
            <person name="O'Shaughnessy A."/>
            <person name="Dike S."/>
            <person name="Dedhia N."/>
            <person name="Preston R."/>
            <person name="Balija V."/>
            <person name="McCombie W.R."/>
            <person name="Chow T."/>
            <person name="Chen H."/>
            <person name="Chung M."/>
            <person name="Chen C."/>
            <person name="Shaw J."/>
            <person name="Wu H."/>
            <person name="Hsiao K."/>
            <person name="Chao Y."/>
            <person name="Chu M."/>
            <person name="Cheng C."/>
            <person name="Hour A."/>
            <person name="Lee P."/>
            <person name="Lin S."/>
            <person name="Lin Y."/>
            <person name="Liou J."/>
            <person name="Liu S."/>
            <person name="Hsing Y."/>
            <person name="Raghuvanshi S."/>
            <person name="Mohanty A."/>
            <person name="Bharti A.K."/>
            <person name="Gaur A."/>
            <person name="Gupta V."/>
            <person name="Kumar D."/>
            <person name="Ravi V."/>
            <person name="Vij S."/>
            <person name="Kapur A."/>
            <person name="Khurana P."/>
            <person name="Khurana P."/>
            <person name="Khurana J.P."/>
            <person name="Tyagi A.K."/>
            <person name="Gaikwad K."/>
            <person name="Singh A."/>
            <person name="Dalal V."/>
            <person name="Srivastava S."/>
            <person name="Dixit A."/>
            <person name="Pal A.K."/>
            <person name="Ghazi I.A."/>
            <person name="Yadav M."/>
            <person name="Pandit A."/>
            <person name="Bhargava A."/>
            <person name="Sureshbabu K."/>
            <person name="Batra K."/>
            <person name="Sharma T.R."/>
            <person name="Mohapatra T."/>
            <person name="Singh N.K."/>
            <person name="Messing J."/>
            <person name="Nelson A.B."/>
            <person name="Fuks G."/>
            <person name="Kavchok S."/>
            <person name="Keizer G."/>
            <person name="Linton E."/>
            <person name="Llaca V."/>
            <person name="Song R."/>
            <person name="Tanyolac B."/>
            <person name="Young S."/>
            <person name="Ho-Il K."/>
            <person name="Hahn J.H."/>
            <person name="Sangsakoo G."/>
            <person name="Vanavichit A."/>
            <person name="de Mattos Luiz.A.T."/>
            <person name="Zimmer P.D."/>
            <person name="Malone G."/>
            <person name="Dellagostin O."/>
            <person name="de Oliveira A.C."/>
            <person name="Bevan M."/>
            <person name="Bancroft I."/>
            <person name="Minx P."/>
            <person name="Cordum H."/>
            <person name="Wilson R."/>
            <person name="Cheng Z."/>
            <person name="Jin W."/>
            <person name="Jiang J."/>
            <person name="Leong S.A."/>
            <person name="Iwama H."/>
            <person name="Gojobori T."/>
            <person name="Itoh T."/>
            <person name="Niimura Y."/>
            <person name="Fujii Y."/>
            <person name="Habara T."/>
            <person name="Sakai H."/>
            <person name="Sato Y."/>
            <person name="Wilson G."/>
            <person name="Kumar K."/>
            <person name="McCouch S."/>
            <person name="Juretic N."/>
            <person name="Hoen D."/>
            <person name="Wright S."/>
            <person name="Bruskiewich R."/>
            <person name="Bureau T."/>
            <person name="Miyao A."/>
            <person name="Hirochika H."/>
            <person name="Nishikawa T."/>
            <person name="Kadowaki K."/>
            <person name="Sugiura M."/>
            <person name="Burr B."/>
            <person name="Sasaki T."/>
        </authorList>
    </citation>
    <scope>NUCLEOTIDE SEQUENCE [LARGE SCALE GENOMIC DNA]</scope>
    <source>
        <strain evidence="4">cv. Nipponbare</strain>
    </source>
</reference>
<keyword evidence="1" id="KW-1133">Transmembrane helix</keyword>
<keyword evidence="1" id="KW-0812">Transmembrane</keyword>
<evidence type="ECO:0000256" key="1">
    <source>
        <dbReference type="SAM" id="Phobius"/>
    </source>
</evidence>
<accession>Q6K2T6</accession>
<dbReference type="EMBL" id="AP005631">
    <property type="protein sequence ID" value="BAD28885.1"/>
    <property type="molecule type" value="Genomic_DNA"/>
</dbReference>
<organism evidence="2 4">
    <name type="scientific">Oryza sativa subsp. japonica</name>
    <name type="common">Rice</name>
    <dbReference type="NCBI Taxonomy" id="39947"/>
    <lineage>
        <taxon>Eukaryota</taxon>
        <taxon>Viridiplantae</taxon>
        <taxon>Streptophyta</taxon>
        <taxon>Embryophyta</taxon>
        <taxon>Tracheophyta</taxon>
        <taxon>Spermatophyta</taxon>
        <taxon>Magnoliopsida</taxon>
        <taxon>Liliopsida</taxon>
        <taxon>Poales</taxon>
        <taxon>Poaceae</taxon>
        <taxon>BOP clade</taxon>
        <taxon>Oryzoideae</taxon>
        <taxon>Oryzeae</taxon>
        <taxon>Oryzinae</taxon>
        <taxon>Oryza</taxon>
        <taxon>Oryza sativa</taxon>
    </lineage>
</organism>
<reference evidence="3" key="1">
    <citation type="submission" date="2002-08" db="EMBL/GenBank/DDBJ databases">
        <title>Oryza sativa nipponbare(GA3) genomic DNA, chromosome 2, BAC clone:OSJNBb0049K19.</title>
        <authorList>
            <person name="Sasaki T."/>
            <person name="Matsumoto T."/>
            <person name="Katayose Y."/>
        </authorList>
    </citation>
    <scope>NUCLEOTIDE SEQUENCE</scope>
</reference>
<dbReference type="Proteomes" id="UP000000763">
    <property type="component" value="Chromosome 2"/>
</dbReference>
<sequence length="85" mass="9874">MRVAMINENRRQPPRKTLHGCYQFCIYIQFIISLIRRSTTLYQAAGVLLPFLQLCLLDSYAALTWSILSNYFNDLTQVSGSWLLI</sequence>
<keyword evidence="1" id="KW-0472">Membrane</keyword>
<gene>
    <name evidence="2" type="ORF">OSJNBb0026F09.17</name>
    <name evidence="3" type="ORF">OSJNBb0049K19.4</name>
</gene>
<dbReference type="AlphaFoldDB" id="Q6K2T6"/>
<dbReference type="EMBL" id="AP005777">
    <property type="protein sequence ID" value="BAD20051.1"/>
    <property type="molecule type" value="Genomic_DNA"/>
</dbReference>
<reference evidence="2" key="2">
    <citation type="submission" date="2002-09" db="EMBL/GenBank/DDBJ databases">
        <title>Oryza sativa nipponbare(GA3) genomic DNA, chromosome 2, BAC clone:OSJNBb0026F09.</title>
        <authorList>
            <person name="Sasaki T."/>
            <person name="Matsumoto T."/>
            <person name="Katayose Y."/>
        </authorList>
    </citation>
    <scope>NUCLEOTIDE SEQUENCE</scope>
</reference>
<protein>
    <submittedName>
        <fullName evidence="2">Uncharacterized protein</fullName>
    </submittedName>
</protein>
<name>Q6K2T6_ORYSJ</name>
<reference evidence="4" key="4">
    <citation type="journal article" date="2008" name="Nucleic Acids Res.">
        <title>The rice annotation project database (RAP-DB): 2008 update.</title>
        <authorList>
            <consortium name="The rice annotation project (RAP)"/>
        </authorList>
    </citation>
    <scope>GENOME REANNOTATION</scope>
    <source>
        <strain evidence="4">cv. Nipponbare</strain>
    </source>
</reference>